<evidence type="ECO:0000256" key="2">
    <source>
        <dbReference type="SAM" id="MobiDB-lite"/>
    </source>
</evidence>
<dbReference type="Proteomes" id="UP001595945">
    <property type="component" value="Unassembled WGS sequence"/>
</dbReference>
<proteinExistence type="predicted"/>
<feature type="coiled-coil region" evidence="1">
    <location>
        <begin position="80"/>
        <end position="110"/>
    </location>
</feature>
<keyword evidence="4" id="KW-1185">Reference proteome</keyword>
<evidence type="ECO:0000256" key="1">
    <source>
        <dbReference type="SAM" id="Coils"/>
    </source>
</evidence>
<gene>
    <name evidence="3" type="ORF">ACFO9K_10810</name>
</gene>
<keyword evidence="1" id="KW-0175">Coiled coil</keyword>
<dbReference type="EMBL" id="JBHSHT010000001">
    <property type="protein sequence ID" value="MFC4824750.1"/>
    <property type="molecule type" value="Genomic_DNA"/>
</dbReference>
<dbReference type="RefSeq" id="WP_254269529.1">
    <property type="nucleotide sequence ID" value="NZ_CP100400.1"/>
</dbReference>
<name>A0ABD5Q208_9EURY</name>
<feature type="region of interest" description="Disordered" evidence="2">
    <location>
        <begin position="131"/>
        <end position="160"/>
    </location>
</feature>
<organism evidence="3 4">
    <name type="scientific">Halorussus aquaticus</name>
    <dbReference type="NCBI Taxonomy" id="2953748"/>
    <lineage>
        <taxon>Archaea</taxon>
        <taxon>Methanobacteriati</taxon>
        <taxon>Methanobacteriota</taxon>
        <taxon>Stenosarchaea group</taxon>
        <taxon>Halobacteria</taxon>
        <taxon>Halobacteriales</taxon>
        <taxon>Haladaptataceae</taxon>
        <taxon>Halorussus</taxon>
    </lineage>
</organism>
<dbReference type="InterPro" id="IPR043808">
    <property type="entry name" value="DUF5790"/>
</dbReference>
<dbReference type="AlphaFoldDB" id="A0ABD5Q208"/>
<sequence>MSQSTLDEDELFGEAANEVREDVEASLEAASETLPDADAIWNVEADNTLGALNALRSALDTGDAEDALRDAKKWYTMGERADAFEDADDLEAEIERVGEAIEDIEDAKEQVGDLTSTIPGLKNTLEDIQIETDSADAEETGADDADEAEAEDAEEAEAAD</sequence>
<evidence type="ECO:0000313" key="4">
    <source>
        <dbReference type="Proteomes" id="UP001595945"/>
    </source>
</evidence>
<protein>
    <submittedName>
        <fullName evidence="3">DUF5790 family protein</fullName>
    </submittedName>
</protein>
<dbReference type="GeneID" id="73044552"/>
<evidence type="ECO:0000313" key="3">
    <source>
        <dbReference type="EMBL" id="MFC4824750.1"/>
    </source>
</evidence>
<accession>A0ABD5Q208</accession>
<reference evidence="3 4" key="1">
    <citation type="journal article" date="2019" name="Int. J. Syst. Evol. Microbiol.">
        <title>The Global Catalogue of Microorganisms (GCM) 10K type strain sequencing project: providing services to taxonomists for standard genome sequencing and annotation.</title>
        <authorList>
            <consortium name="The Broad Institute Genomics Platform"/>
            <consortium name="The Broad Institute Genome Sequencing Center for Infectious Disease"/>
            <person name="Wu L."/>
            <person name="Ma J."/>
        </authorList>
    </citation>
    <scope>NUCLEOTIDE SEQUENCE [LARGE SCALE GENOMIC DNA]</scope>
    <source>
        <strain evidence="3 4">XZYJ18</strain>
    </source>
</reference>
<dbReference type="Pfam" id="PF19103">
    <property type="entry name" value="DUF5790"/>
    <property type="match status" value="1"/>
</dbReference>
<comment type="caution">
    <text evidence="3">The sequence shown here is derived from an EMBL/GenBank/DDBJ whole genome shotgun (WGS) entry which is preliminary data.</text>
</comment>